<gene>
    <name evidence="1" type="ORF">NC595_00975</name>
</gene>
<accession>A0ABT1F825</accession>
<comment type="caution">
    <text evidence="1">The sequence shown here is derived from an EMBL/GenBank/DDBJ whole genome shotgun (WGS) entry which is preliminary data.</text>
</comment>
<organism evidence="1 2">
    <name type="scientific">Dyella lutea</name>
    <dbReference type="NCBI Taxonomy" id="2950441"/>
    <lineage>
        <taxon>Bacteria</taxon>
        <taxon>Pseudomonadati</taxon>
        <taxon>Pseudomonadota</taxon>
        <taxon>Gammaproteobacteria</taxon>
        <taxon>Lysobacterales</taxon>
        <taxon>Rhodanobacteraceae</taxon>
        <taxon>Dyella</taxon>
    </lineage>
</organism>
<sequence>MSNYGWRPHIESALKLDLRRMFSSNALRPGGETSGSWRWTDSYTGEKIGAVNYRSVLGDESGTLTLTYATKNREGERKKVTCAIALSSIPLHYGGRRWYMRCPCSGRRALTLFKWNGIEQFCHREAIKPRPTYASQRVGGSNRIFAQRWALRHRLGDDVSDLFGEPCKPKGMHWRTFERFAVRDAQLANREFGHLKKLLARLARR</sequence>
<evidence type="ECO:0000313" key="1">
    <source>
        <dbReference type="EMBL" id="MCP1372628.1"/>
    </source>
</evidence>
<protein>
    <submittedName>
        <fullName evidence="1">Uncharacterized protein</fullName>
    </submittedName>
</protein>
<dbReference type="EMBL" id="JAMZEK010000001">
    <property type="protein sequence ID" value="MCP1372628.1"/>
    <property type="molecule type" value="Genomic_DNA"/>
</dbReference>
<name>A0ABT1F825_9GAMM</name>
<keyword evidence="2" id="KW-1185">Reference proteome</keyword>
<evidence type="ECO:0000313" key="2">
    <source>
        <dbReference type="Proteomes" id="UP001204615"/>
    </source>
</evidence>
<dbReference type="Proteomes" id="UP001204615">
    <property type="component" value="Unassembled WGS sequence"/>
</dbReference>
<proteinExistence type="predicted"/>
<dbReference type="RefSeq" id="WP_253564263.1">
    <property type="nucleotide sequence ID" value="NZ_JAMZEK010000001.1"/>
</dbReference>
<reference evidence="1 2" key="1">
    <citation type="submission" date="2022-06" db="EMBL/GenBank/DDBJ databases">
        <title>Dyella sp. Sa strain:Sa Genome sequencing.</title>
        <authorList>
            <person name="Park S."/>
        </authorList>
    </citation>
    <scope>NUCLEOTIDE SEQUENCE [LARGE SCALE GENOMIC DNA]</scope>
    <source>
        <strain evidence="1 2">Sa</strain>
    </source>
</reference>